<feature type="region of interest" description="Disordered" evidence="1">
    <location>
        <begin position="150"/>
        <end position="169"/>
    </location>
</feature>
<feature type="compositionally biased region" description="Basic and acidic residues" evidence="1">
    <location>
        <begin position="93"/>
        <end position="103"/>
    </location>
</feature>
<dbReference type="EMBL" id="JAMWBK010000003">
    <property type="protein sequence ID" value="KAJ8907195.1"/>
    <property type="molecule type" value="Genomic_DNA"/>
</dbReference>
<reference evidence="2 3" key="1">
    <citation type="journal article" date="2023" name="Nat. Commun.">
        <title>Origin of minicircular mitochondrial genomes in red algae.</title>
        <authorList>
            <person name="Lee Y."/>
            <person name="Cho C.H."/>
            <person name="Lee Y.M."/>
            <person name="Park S.I."/>
            <person name="Yang J.H."/>
            <person name="West J.A."/>
            <person name="Bhattacharya D."/>
            <person name="Yoon H.S."/>
        </authorList>
    </citation>
    <scope>NUCLEOTIDE SEQUENCE [LARGE SCALE GENOMIC DNA]</scope>
    <source>
        <strain evidence="2 3">CCMP1338</strain>
        <tissue evidence="2">Whole cell</tissue>
    </source>
</reference>
<gene>
    <name evidence="2" type="ORF">NDN08_003676</name>
</gene>
<dbReference type="PANTHER" id="PTHR33828">
    <property type="entry name" value="OS05G0596200 PROTEIN"/>
    <property type="match status" value="1"/>
</dbReference>
<accession>A0AAV8UYB3</accession>
<evidence type="ECO:0000313" key="2">
    <source>
        <dbReference type="EMBL" id="KAJ8907195.1"/>
    </source>
</evidence>
<dbReference type="Proteomes" id="UP001157974">
    <property type="component" value="Unassembled WGS sequence"/>
</dbReference>
<protein>
    <submittedName>
        <fullName evidence="2">Uncharacterized protein</fullName>
    </submittedName>
</protein>
<dbReference type="PANTHER" id="PTHR33828:SF2">
    <property type="entry name" value="NUCLEOLIN"/>
    <property type="match status" value="1"/>
</dbReference>
<evidence type="ECO:0000313" key="3">
    <source>
        <dbReference type="Proteomes" id="UP001157974"/>
    </source>
</evidence>
<organism evidence="2 3">
    <name type="scientific">Rhodosorus marinus</name>
    <dbReference type="NCBI Taxonomy" id="101924"/>
    <lineage>
        <taxon>Eukaryota</taxon>
        <taxon>Rhodophyta</taxon>
        <taxon>Stylonematophyceae</taxon>
        <taxon>Stylonematales</taxon>
        <taxon>Stylonemataceae</taxon>
        <taxon>Rhodosorus</taxon>
    </lineage>
</organism>
<keyword evidence="3" id="KW-1185">Reference proteome</keyword>
<proteinExistence type="predicted"/>
<evidence type="ECO:0000256" key="1">
    <source>
        <dbReference type="SAM" id="MobiDB-lite"/>
    </source>
</evidence>
<comment type="caution">
    <text evidence="2">The sequence shown here is derived from an EMBL/GenBank/DDBJ whole genome shotgun (WGS) entry which is preliminary data.</text>
</comment>
<sequence length="169" mass="18897">MNKVESEIKFEEREVKVEVEIAGSGGGGGENVKRKVVKKVLVKKKKKKKKKVVSGSVVKNATNVKKVIKSEAARKAGNAEGNAKAKKFSKPGQRRDTPPRSDPLRMFYESMYVEKKKRGVRSPLAEAWLVTYGVLEDEAARRYLADKDTLKPGQLIDMKSTKSMKTENE</sequence>
<dbReference type="AlphaFoldDB" id="A0AAV8UYB3"/>
<feature type="region of interest" description="Disordered" evidence="1">
    <location>
        <begin position="72"/>
        <end position="103"/>
    </location>
</feature>
<name>A0AAV8UYB3_9RHOD</name>